<dbReference type="PANTHER" id="PTHR43326:SF1">
    <property type="entry name" value="METHIONINE--TRNA LIGASE, MITOCHONDRIAL"/>
    <property type="match status" value="1"/>
</dbReference>
<dbReference type="InterPro" id="IPR015413">
    <property type="entry name" value="Methionyl/Leucyl_tRNA_Synth"/>
</dbReference>
<feature type="domain" description="Methionyl/Leucyl tRNA synthetase" evidence="17">
    <location>
        <begin position="135"/>
        <end position="369"/>
    </location>
</feature>
<organism evidence="18 19">
    <name type="scientific">Candidatus Nomurabacteria bacterium RIFOXYC2_FULL_36_19</name>
    <dbReference type="NCBI Taxonomy" id="1801806"/>
    <lineage>
        <taxon>Bacteria</taxon>
        <taxon>Candidatus Nomuraibacteriota</taxon>
    </lineage>
</organism>
<dbReference type="GO" id="GO:0004825">
    <property type="term" value="F:methionine-tRNA ligase activity"/>
    <property type="evidence" value="ECO:0007669"/>
    <property type="project" value="UniProtKB-EC"/>
</dbReference>
<evidence type="ECO:0000256" key="13">
    <source>
        <dbReference type="ARBA" id="ARBA00030904"/>
    </source>
</evidence>
<dbReference type="SUPFAM" id="SSF47323">
    <property type="entry name" value="Anticodon-binding domain of a subclass of class I aminoacyl-tRNA synthetases"/>
    <property type="match status" value="1"/>
</dbReference>
<evidence type="ECO:0000256" key="6">
    <source>
        <dbReference type="ARBA" id="ARBA00022598"/>
    </source>
</evidence>
<comment type="catalytic activity">
    <reaction evidence="14">
        <text>tRNA(Met) + L-methionine + ATP = L-methionyl-tRNA(Met) + AMP + diphosphate</text>
        <dbReference type="Rhea" id="RHEA:13481"/>
        <dbReference type="Rhea" id="RHEA-COMP:9667"/>
        <dbReference type="Rhea" id="RHEA-COMP:9698"/>
        <dbReference type="ChEBI" id="CHEBI:30616"/>
        <dbReference type="ChEBI" id="CHEBI:33019"/>
        <dbReference type="ChEBI" id="CHEBI:57844"/>
        <dbReference type="ChEBI" id="CHEBI:78442"/>
        <dbReference type="ChEBI" id="CHEBI:78530"/>
        <dbReference type="ChEBI" id="CHEBI:456215"/>
        <dbReference type="EC" id="6.1.1.10"/>
    </reaction>
</comment>
<evidence type="ECO:0000259" key="16">
    <source>
        <dbReference type="Pfam" id="PF01406"/>
    </source>
</evidence>
<gene>
    <name evidence="18" type="ORF">A2456_01895</name>
</gene>
<keyword evidence="8 15" id="KW-0547">Nucleotide-binding</keyword>
<dbReference type="InterPro" id="IPR033911">
    <property type="entry name" value="MetRS_core"/>
</dbReference>
<keyword evidence="5" id="KW-0963">Cytoplasm</keyword>
<evidence type="ECO:0000256" key="15">
    <source>
        <dbReference type="RuleBase" id="RU363039"/>
    </source>
</evidence>
<keyword evidence="12 15" id="KW-0030">Aminoacyl-tRNA synthetase</keyword>
<evidence type="ECO:0000313" key="18">
    <source>
        <dbReference type="EMBL" id="OGJ10358.1"/>
    </source>
</evidence>
<dbReference type="SUPFAM" id="SSF52374">
    <property type="entry name" value="Nucleotidylyl transferase"/>
    <property type="match status" value="1"/>
</dbReference>
<sequence>MTKKNSFYITTTLPYVNADLHLGHALEFVRADAIARYKKLIGFDVFFNTGTDEHGMKIFEVAKKNGKNPQEFVDESFLKFKDSVKIFGMDEEILHFVRTTDEYHIKSAQEFWKRVNDNGYIYKKNYEAKYCVGCEETKSDSELVNGECMLHTGKKLEIIAEENYFFKYSEFRDKLLKFYKNNPNFVVPDFRFNEIKAFVERGLQDFSISRLKSKMPWGIEMPGDSGHVMYVWFDALTNYVSTLGWPENKEQFEKFWVNGNPTQYCGKDNNRFQSAMWQAMLMAADLPNSKQIIINGFITAGEGIKMSKTLGNVADPKEIVKEYGTDALRYFLLREVSSFEDSPFTMERFKDAYNANLANGLGNLVSRVMKMAETNLKKSVEIPENTIREDYKNAFEKFDLQEVTNIIWKEIGELDKKIQETKPFSLIKTDKIKAVEIIKELAVRLYTIGRMLNPILPETSEKIKNLVKINKMPEKPLFSRKD</sequence>
<dbReference type="InterPro" id="IPR023457">
    <property type="entry name" value="Met-tRNA_synth_2"/>
</dbReference>
<evidence type="ECO:0000256" key="5">
    <source>
        <dbReference type="ARBA" id="ARBA00022490"/>
    </source>
</evidence>
<comment type="similarity">
    <text evidence="15">Belongs to the class-I aminoacyl-tRNA synthetase family.</text>
</comment>
<dbReference type="Pfam" id="PF09334">
    <property type="entry name" value="tRNA-synt_1g"/>
    <property type="match status" value="1"/>
</dbReference>
<proteinExistence type="inferred from homology"/>
<dbReference type="PRINTS" id="PR01041">
    <property type="entry name" value="TRNASYNTHMET"/>
</dbReference>
<dbReference type="GO" id="GO:0005524">
    <property type="term" value="F:ATP binding"/>
    <property type="evidence" value="ECO:0007669"/>
    <property type="project" value="UniProtKB-KW"/>
</dbReference>
<dbReference type="Gene3D" id="2.170.220.10">
    <property type="match status" value="1"/>
</dbReference>
<comment type="function">
    <text evidence="2">Is required not only for elongation of protein synthesis but also for the initiation of all mRNA translation through initiator tRNA(fMet) aminoacylation.</text>
</comment>
<dbReference type="InterPro" id="IPR014729">
    <property type="entry name" value="Rossmann-like_a/b/a_fold"/>
</dbReference>
<keyword evidence="9" id="KW-0862">Zinc</keyword>
<evidence type="ECO:0000256" key="9">
    <source>
        <dbReference type="ARBA" id="ARBA00022833"/>
    </source>
</evidence>
<evidence type="ECO:0000256" key="11">
    <source>
        <dbReference type="ARBA" id="ARBA00022917"/>
    </source>
</evidence>
<evidence type="ECO:0000256" key="2">
    <source>
        <dbReference type="ARBA" id="ARBA00003314"/>
    </source>
</evidence>
<comment type="cofactor">
    <cofactor evidence="1">
        <name>Zn(2+)</name>
        <dbReference type="ChEBI" id="CHEBI:29105"/>
    </cofactor>
</comment>
<evidence type="ECO:0000313" key="19">
    <source>
        <dbReference type="Proteomes" id="UP000178975"/>
    </source>
</evidence>
<dbReference type="InterPro" id="IPR014758">
    <property type="entry name" value="Met-tRNA_synth"/>
</dbReference>
<dbReference type="EMBL" id="MFWE01000015">
    <property type="protein sequence ID" value="OGJ10358.1"/>
    <property type="molecule type" value="Genomic_DNA"/>
</dbReference>
<comment type="caution">
    <text evidence="18">The sequence shown here is derived from an EMBL/GenBank/DDBJ whole genome shotgun (WGS) entry which is preliminary data.</text>
</comment>
<accession>A0A1F6YVH5</accession>
<dbReference type="Pfam" id="PF01406">
    <property type="entry name" value="tRNA-synt_1e"/>
    <property type="match status" value="1"/>
</dbReference>
<keyword evidence="11 15" id="KW-0648">Protein biosynthesis</keyword>
<dbReference type="FunFam" id="2.170.220.10:FF:000001">
    <property type="entry name" value="methionine--tRNA ligase, mitochondrial"/>
    <property type="match status" value="1"/>
</dbReference>
<dbReference type="EC" id="6.1.1.10" evidence="3"/>
<dbReference type="InterPro" id="IPR009080">
    <property type="entry name" value="tRNAsynth_Ia_anticodon-bd"/>
</dbReference>
<reference evidence="18 19" key="1">
    <citation type="journal article" date="2016" name="Nat. Commun.">
        <title>Thousands of microbial genomes shed light on interconnected biogeochemical processes in an aquifer system.</title>
        <authorList>
            <person name="Anantharaman K."/>
            <person name="Brown C.T."/>
            <person name="Hug L.A."/>
            <person name="Sharon I."/>
            <person name="Castelle C.J."/>
            <person name="Probst A.J."/>
            <person name="Thomas B.C."/>
            <person name="Singh A."/>
            <person name="Wilkins M.J."/>
            <person name="Karaoz U."/>
            <person name="Brodie E.L."/>
            <person name="Williams K.H."/>
            <person name="Hubbard S.S."/>
            <person name="Banfield J.F."/>
        </authorList>
    </citation>
    <scope>NUCLEOTIDE SEQUENCE [LARGE SCALE GENOMIC DNA]</scope>
</reference>
<dbReference type="Gene3D" id="3.40.50.620">
    <property type="entry name" value="HUPs"/>
    <property type="match status" value="1"/>
</dbReference>
<dbReference type="PROSITE" id="PS00178">
    <property type="entry name" value="AA_TRNA_LIGASE_I"/>
    <property type="match status" value="1"/>
</dbReference>
<dbReference type="CDD" id="cd00814">
    <property type="entry name" value="MetRS_core"/>
    <property type="match status" value="1"/>
</dbReference>
<evidence type="ECO:0000259" key="17">
    <source>
        <dbReference type="Pfam" id="PF09334"/>
    </source>
</evidence>
<keyword evidence="10 15" id="KW-0067">ATP-binding</keyword>
<evidence type="ECO:0000256" key="3">
    <source>
        <dbReference type="ARBA" id="ARBA00012838"/>
    </source>
</evidence>
<dbReference type="InterPro" id="IPR032678">
    <property type="entry name" value="tRNA-synt_1_cat_dom"/>
</dbReference>
<dbReference type="GO" id="GO:0046872">
    <property type="term" value="F:metal ion binding"/>
    <property type="evidence" value="ECO:0007669"/>
    <property type="project" value="UniProtKB-KW"/>
</dbReference>
<dbReference type="InterPro" id="IPR001412">
    <property type="entry name" value="aa-tRNA-synth_I_CS"/>
</dbReference>
<evidence type="ECO:0000256" key="14">
    <source>
        <dbReference type="ARBA" id="ARBA00047364"/>
    </source>
</evidence>
<dbReference type="Proteomes" id="UP000178975">
    <property type="component" value="Unassembled WGS sequence"/>
</dbReference>
<feature type="domain" description="tRNA synthetases class I catalytic" evidence="16">
    <location>
        <begin position="14"/>
        <end position="127"/>
    </location>
</feature>
<evidence type="ECO:0000256" key="10">
    <source>
        <dbReference type="ARBA" id="ARBA00022840"/>
    </source>
</evidence>
<keyword evidence="6 15" id="KW-0436">Ligase</keyword>
<protein>
    <recommendedName>
        <fullName evidence="4">Methionine--tRNA ligase</fullName>
        <ecNumber evidence="3">6.1.1.10</ecNumber>
    </recommendedName>
    <alternativeName>
        <fullName evidence="13">Methionyl-tRNA synthetase</fullName>
    </alternativeName>
</protein>
<keyword evidence="7" id="KW-0479">Metal-binding</keyword>
<dbReference type="PANTHER" id="PTHR43326">
    <property type="entry name" value="METHIONYL-TRNA SYNTHETASE"/>
    <property type="match status" value="1"/>
</dbReference>
<evidence type="ECO:0000256" key="4">
    <source>
        <dbReference type="ARBA" id="ARBA00018753"/>
    </source>
</evidence>
<evidence type="ECO:0000256" key="8">
    <source>
        <dbReference type="ARBA" id="ARBA00022741"/>
    </source>
</evidence>
<name>A0A1F6YVH5_9BACT</name>
<evidence type="ECO:0000256" key="7">
    <source>
        <dbReference type="ARBA" id="ARBA00022723"/>
    </source>
</evidence>
<dbReference type="Gene3D" id="1.10.730.10">
    <property type="entry name" value="Isoleucyl-tRNA Synthetase, Domain 1"/>
    <property type="match status" value="1"/>
</dbReference>
<evidence type="ECO:0000256" key="12">
    <source>
        <dbReference type="ARBA" id="ARBA00023146"/>
    </source>
</evidence>
<dbReference type="NCBIfam" id="TIGR00398">
    <property type="entry name" value="metG"/>
    <property type="match status" value="1"/>
</dbReference>
<dbReference type="GO" id="GO:0006431">
    <property type="term" value="P:methionyl-tRNA aminoacylation"/>
    <property type="evidence" value="ECO:0007669"/>
    <property type="project" value="InterPro"/>
</dbReference>
<dbReference type="AlphaFoldDB" id="A0A1F6YVH5"/>
<evidence type="ECO:0000256" key="1">
    <source>
        <dbReference type="ARBA" id="ARBA00001947"/>
    </source>
</evidence>